<dbReference type="CDD" id="cd08168">
    <property type="entry name" value="Cytochrom_C3"/>
    <property type="match status" value="1"/>
</dbReference>
<evidence type="ECO:0000259" key="1">
    <source>
        <dbReference type="Pfam" id="PF14522"/>
    </source>
</evidence>
<dbReference type="InterPro" id="IPR036280">
    <property type="entry name" value="Multihaem_cyt_sf"/>
</dbReference>
<keyword evidence="3" id="KW-1185">Reference proteome</keyword>
<dbReference type="SUPFAM" id="SSF48695">
    <property type="entry name" value="Multiheme cytochromes"/>
    <property type="match status" value="1"/>
</dbReference>
<reference evidence="2 3" key="1">
    <citation type="submission" date="2019-05" db="EMBL/GenBank/DDBJ databases">
        <authorList>
            <consortium name="Science for Life Laboratories"/>
        </authorList>
    </citation>
    <scope>NUCLEOTIDE SEQUENCE [LARGE SCALE GENOMIC DNA]</scope>
    <source>
        <strain evidence="2">Soil9</strain>
    </source>
</reference>
<dbReference type="RefSeq" id="WP_162667227.1">
    <property type="nucleotide sequence ID" value="NZ_LR593886.1"/>
</dbReference>
<protein>
    <recommendedName>
        <fullName evidence="1">Cytochrome c7-like domain-containing protein</fullName>
    </recommendedName>
</protein>
<accession>A0A6P2CX87</accession>
<dbReference type="AlphaFoldDB" id="A0A6P2CX87"/>
<dbReference type="EMBL" id="LR593886">
    <property type="protein sequence ID" value="VTR92344.1"/>
    <property type="molecule type" value="Genomic_DNA"/>
</dbReference>
<evidence type="ECO:0000313" key="2">
    <source>
        <dbReference type="EMBL" id="VTR92344.1"/>
    </source>
</evidence>
<dbReference type="PANTHER" id="PTHR39425:SF1">
    <property type="entry name" value="CYTOCHROME C7-LIKE DOMAIN-CONTAINING PROTEIN"/>
    <property type="match status" value="1"/>
</dbReference>
<dbReference type="KEGG" id="gms:SOIL9_53700"/>
<dbReference type="Proteomes" id="UP000464178">
    <property type="component" value="Chromosome"/>
</dbReference>
<sequence>MPQIFPKALNPITKMLVLAAPLLAGGTGVTGAAFYRSSYATGVGEIPPQPVAFSHSHHVGQLGIHCVYCHTSVESSGFASVPPTKTCMNCHQQIWQGADLLEPVRNSYKEDKPIEWIRVHNLPHYAYFNHSIHVAKGVGCESCHGRLDQWMNLTKQNSTLLMEWCIACHRTPEKNLRPKSEVFNLTYDPKKPAEWVAEDFPKMGRQADGSLNPLIGTPRPTNQKELGLLLKDQYHVRDAVTLTNCSMCHR</sequence>
<dbReference type="Gene3D" id="3.90.10.10">
    <property type="entry name" value="Cytochrome C3"/>
    <property type="match status" value="2"/>
</dbReference>
<dbReference type="PANTHER" id="PTHR39425">
    <property type="entry name" value="LIPOPROTEIN CYTOCHROME C"/>
    <property type="match status" value="1"/>
</dbReference>
<dbReference type="InterPro" id="IPR029467">
    <property type="entry name" value="Cyt_c7-like"/>
</dbReference>
<name>A0A6P2CX87_9BACT</name>
<proteinExistence type="predicted"/>
<dbReference type="Pfam" id="PF14522">
    <property type="entry name" value="Cytochrome_C7"/>
    <property type="match status" value="1"/>
</dbReference>
<evidence type="ECO:0000313" key="3">
    <source>
        <dbReference type="Proteomes" id="UP000464178"/>
    </source>
</evidence>
<organism evidence="2 3">
    <name type="scientific">Gemmata massiliana</name>
    <dbReference type="NCBI Taxonomy" id="1210884"/>
    <lineage>
        <taxon>Bacteria</taxon>
        <taxon>Pseudomonadati</taxon>
        <taxon>Planctomycetota</taxon>
        <taxon>Planctomycetia</taxon>
        <taxon>Gemmatales</taxon>
        <taxon>Gemmataceae</taxon>
        <taxon>Gemmata</taxon>
    </lineage>
</organism>
<gene>
    <name evidence="2" type="ORF">SOIL9_53700</name>
</gene>
<feature type="domain" description="Cytochrome c7-like" evidence="1">
    <location>
        <begin position="127"/>
        <end position="174"/>
    </location>
</feature>